<gene>
    <name evidence="2" type="ORF">HJG63_011315</name>
</gene>
<feature type="signal peptide" evidence="1">
    <location>
        <begin position="1"/>
        <end position="22"/>
    </location>
</feature>
<comment type="caution">
    <text evidence="2">The sequence shown here is derived from an EMBL/GenBank/DDBJ whole genome shotgun (WGS) entry which is preliminary data.</text>
</comment>
<feature type="chain" id="PRO_5029769082" evidence="1">
    <location>
        <begin position="23"/>
        <end position="122"/>
    </location>
</feature>
<protein>
    <submittedName>
        <fullName evidence="2">Uncharacterized protein</fullName>
    </submittedName>
</protein>
<dbReference type="Proteomes" id="UP000593571">
    <property type="component" value="Unassembled WGS sequence"/>
</dbReference>
<keyword evidence="1" id="KW-0732">Signal</keyword>
<reference evidence="2 3" key="1">
    <citation type="journal article" date="2020" name="Nature">
        <title>Six reference-quality genomes reveal evolution of bat adaptations.</title>
        <authorList>
            <person name="Jebb D."/>
            <person name="Huang Z."/>
            <person name="Pippel M."/>
            <person name="Hughes G.M."/>
            <person name="Lavrichenko K."/>
            <person name="Devanna P."/>
            <person name="Winkler S."/>
            <person name="Jermiin L.S."/>
            <person name="Skirmuntt E.C."/>
            <person name="Katzourakis A."/>
            <person name="Burkitt-Gray L."/>
            <person name="Ray D.A."/>
            <person name="Sullivan K.A.M."/>
            <person name="Roscito J.G."/>
            <person name="Kirilenko B.M."/>
            <person name="Davalos L.M."/>
            <person name="Corthals A.P."/>
            <person name="Power M.L."/>
            <person name="Jones G."/>
            <person name="Ransome R.D."/>
            <person name="Dechmann D.K.N."/>
            <person name="Locatelli A.G."/>
            <person name="Puechmaille S.J."/>
            <person name="Fedrigo O."/>
            <person name="Jarvis E.D."/>
            <person name="Hiller M."/>
            <person name="Vernes S.C."/>
            <person name="Myers E.W."/>
            <person name="Teeling E.C."/>
        </authorList>
    </citation>
    <scope>NUCLEOTIDE SEQUENCE [LARGE SCALE GENOMIC DNA]</scope>
    <source>
        <strain evidence="2">MRouAeg1</strain>
        <tissue evidence="2">Muscle</tissue>
    </source>
</reference>
<accession>A0A7J8H2J7</accession>
<sequence length="122" mass="13798">MAMTEGLLVVILVVCTMRETGPQDNVLCPQRMMCIIRRVQEDIKKGFFGQGRLQLGLKEYFRVIVRAKEGKRKFSRCVWGVAGGIPEQVLGCGVNEEIVQAREHGKWRGCWGRLEGSTGWDD</sequence>
<dbReference type="AlphaFoldDB" id="A0A7J8H2J7"/>
<evidence type="ECO:0000313" key="3">
    <source>
        <dbReference type="Proteomes" id="UP000593571"/>
    </source>
</evidence>
<keyword evidence="3" id="KW-1185">Reference proteome</keyword>
<organism evidence="2 3">
    <name type="scientific">Rousettus aegyptiacus</name>
    <name type="common">Egyptian fruit bat</name>
    <name type="synonym">Pteropus aegyptiacus</name>
    <dbReference type="NCBI Taxonomy" id="9407"/>
    <lineage>
        <taxon>Eukaryota</taxon>
        <taxon>Metazoa</taxon>
        <taxon>Chordata</taxon>
        <taxon>Craniata</taxon>
        <taxon>Vertebrata</taxon>
        <taxon>Euteleostomi</taxon>
        <taxon>Mammalia</taxon>
        <taxon>Eutheria</taxon>
        <taxon>Laurasiatheria</taxon>
        <taxon>Chiroptera</taxon>
        <taxon>Yinpterochiroptera</taxon>
        <taxon>Pteropodoidea</taxon>
        <taxon>Pteropodidae</taxon>
        <taxon>Rousettinae</taxon>
        <taxon>Rousettus</taxon>
    </lineage>
</organism>
<evidence type="ECO:0000256" key="1">
    <source>
        <dbReference type="SAM" id="SignalP"/>
    </source>
</evidence>
<dbReference type="EMBL" id="JACASE010000005">
    <property type="protein sequence ID" value="KAF6465972.1"/>
    <property type="molecule type" value="Genomic_DNA"/>
</dbReference>
<proteinExistence type="predicted"/>
<name>A0A7J8H2J7_ROUAE</name>
<evidence type="ECO:0000313" key="2">
    <source>
        <dbReference type="EMBL" id="KAF6465972.1"/>
    </source>
</evidence>